<evidence type="ECO:0000256" key="2">
    <source>
        <dbReference type="ARBA" id="ARBA00022723"/>
    </source>
</evidence>
<proteinExistence type="predicted"/>
<dbReference type="GO" id="GO:0051539">
    <property type="term" value="F:4 iron, 4 sulfur cluster binding"/>
    <property type="evidence" value="ECO:0007669"/>
    <property type="project" value="UniProtKB-KW"/>
</dbReference>
<dbReference type="Pfam" id="PF12831">
    <property type="entry name" value="FAD_oxidored"/>
    <property type="match status" value="1"/>
</dbReference>
<dbReference type="RefSeq" id="WP_122907848.1">
    <property type="nucleotide sequence ID" value="NZ_CBCSBE010000002.1"/>
</dbReference>
<evidence type="ECO:0000313" key="7">
    <source>
        <dbReference type="Proteomes" id="UP000282028"/>
    </source>
</evidence>
<keyword evidence="5" id="KW-0411">Iron-sulfur</keyword>
<accession>A0A3M8CKF3</accession>
<dbReference type="PANTHER" id="PTHR43498">
    <property type="entry name" value="FERREDOXIN:COB-COM HETERODISULFIDE REDUCTASE SUBUNIT A"/>
    <property type="match status" value="1"/>
</dbReference>
<dbReference type="Gene3D" id="3.50.50.60">
    <property type="entry name" value="FAD/NAD(P)-binding domain"/>
    <property type="match status" value="1"/>
</dbReference>
<dbReference type="InterPro" id="IPR039650">
    <property type="entry name" value="HdrA-like"/>
</dbReference>
<dbReference type="EMBL" id="RHHR01000008">
    <property type="protein sequence ID" value="RNB76184.1"/>
    <property type="molecule type" value="Genomic_DNA"/>
</dbReference>
<dbReference type="GO" id="GO:0046872">
    <property type="term" value="F:metal ion binding"/>
    <property type="evidence" value="ECO:0007669"/>
    <property type="project" value="UniProtKB-KW"/>
</dbReference>
<organism evidence="6 7">
    <name type="scientific">Brevibacillus invocatus</name>
    <dbReference type="NCBI Taxonomy" id="173959"/>
    <lineage>
        <taxon>Bacteria</taxon>
        <taxon>Bacillati</taxon>
        <taxon>Bacillota</taxon>
        <taxon>Bacilli</taxon>
        <taxon>Bacillales</taxon>
        <taxon>Paenibacillaceae</taxon>
        <taxon>Brevibacillus</taxon>
    </lineage>
</organism>
<evidence type="ECO:0000256" key="3">
    <source>
        <dbReference type="ARBA" id="ARBA00023002"/>
    </source>
</evidence>
<protein>
    <submittedName>
        <fullName evidence="6">FAD-dependent oxidoreductase</fullName>
    </submittedName>
</protein>
<dbReference type="InterPro" id="IPR036188">
    <property type="entry name" value="FAD/NAD-bd_sf"/>
</dbReference>
<gene>
    <name evidence="6" type="ORF">EDM52_04545</name>
</gene>
<dbReference type="GO" id="GO:0016491">
    <property type="term" value="F:oxidoreductase activity"/>
    <property type="evidence" value="ECO:0007669"/>
    <property type="project" value="UniProtKB-KW"/>
</dbReference>
<dbReference type="PANTHER" id="PTHR43498:SF1">
    <property type="entry name" value="COB--COM HETERODISULFIDE REDUCTASE IRON-SULFUR SUBUNIT A"/>
    <property type="match status" value="1"/>
</dbReference>
<name>A0A3M8CKF3_9BACL</name>
<comment type="caution">
    <text evidence="6">The sequence shown here is derived from an EMBL/GenBank/DDBJ whole genome shotgun (WGS) entry which is preliminary data.</text>
</comment>
<keyword evidence="7" id="KW-1185">Reference proteome</keyword>
<keyword evidence="1" id="KW-0004">4Fe-4S</keyword>
<evidence type="ECO:0000313" key="6">
    <source>
        <dbReference type="EMBL" id="RNB76184.1"/>
    </source>
</evidence>
<dbReference type="SUPFAM" id="SSF51905">
    <property type="entry name" value="FAD/NAD(P)-binding domain"/>
    <property type="match status" value="1"/>
</dbReference>
<evidence type="ECO:0000256" key="4">
    <source>
        <dbReference type="ARBA" id="ARBA00023004"/>
    </source>
</evidence>
<evidence type="ECO:0000256" key="1">
    <source>
        <dbReference type="ARBA" id="ARBA00022485"/>
    </source>
</evidence>
<dbReference type="Proteomes" id="UP000282028">
    <property type="component" value="Unassembled WGS sequence"/>
</dbReference>
<sequence length="434" mass="47244">MFESAVTELGFKYGGDLHTEILVMGGGFAGIGAAVGAAKCGAEVLLIEKYGFLGGMATTAAVSTICGAYSADKESKIIGGVRDELFLELGKLGGANEGVDFGQHRADTCDHHLLKVAIDRLLAHYEKIQLLLHTQVIGVKKESGNIQYAIITNKEGVFRVFAQKFVDCTGDADVIPMVDAPYVIGNETGQVQAATTIFKMGDVDFTEARTFTRQQYKDLAQASIDKSEYAFTRTSGVYMESAVGNSVIANLNWISFSAIDAKQLTEAEIEGRRSSVEYSKFLRDKVPGFKDSHLSEIATQIGVRESRRIVADFVLTEEHVMQGATFEDGICWGAWPVEYHDAAENRTIKTYLKQNYQIPYRTMIPGNVDNLLVAGRSISTTHFANASTRVMAICMAIGQAAGVACALSMQDQVLLKDIDTSKLKKQLREQGAII</sequence>
<reference evidence="6 7" key="1">
    <citation type="submission" date="2018-10" db="EMBL/GenBank/DDBJ databases">
        <title>Phylogenomics of Brevibacillus.</title>
        <authorList>
            <person name="Dunlap C."/>
        </authorList>
    </citation>
    <scope>NUCLEOTIDE SEQUENCE [LARGE SCALE GENOMIC DNA]</scope>
    <source>
        <strain evidence="6 7">JCM 12215</strain>
    </source>
</reference>
<evidence type="ECO:0000256" key="5">
    <source>
        <dbReference type="ARBA" id="ARBA00023014"/>
    </source>
</evidence>
<dbReference type="AlphaFoldDB" id="A0A3M8CKF3"/>
<keyword evidence="2" id="KW-0479">Metal-binding</keyword>
<dbReference type="OrthoDB" id="9777740at2"/>
<keyword evidence="4" id="KW-0408">Iron</keyword>
<keyword evidence="3" id="KW-0560">Oxidoreductase</keyword>